<comment type="caution">
    <text evidence="1">The sequence shown here is derived from an EMBL/GenBank/DDBJ whole genome shotgun (WGS) entry which is preliminary data.</text>
</comment>
<accession>A0ACB9MTM6</accession>
<organism evidence="1 2">
    <name type="scientific">Bauhinia variegata</name>
    <name type="common">Purple orchid tree</name>
    <name type="synonym">Phanera variegata</name>
    <dbReference type="NCBI Taxonomy" id="167791"/>
    <lineage>
        <taxon>Eukaryota</taxon>
        <taxon>Viridiplantae</taxon>
        <taxon>Streptophyta</taxon>
        <taxon>Embryophyta</taxon>
        <taxon>Tracheophyta</taxon>
        <taxon>Spermatophyta</taxon>
        <taxon>Magnoliopsida</taxon>
        <taxon>eudicotyledons</taxon>
        <taxon>Gunneridae</taxon>
        <taxon>Pentapetalae</taxon>
        <taxon>rosids</taxon>
        <taxon>fabids</taxon>
        <taxon>Fabales</taxon>
        <taxon>Fabaceae</taxon>
        <taxon>Cercidoideae</taxon>
        <taxon>Cercideae</taxon>
        <taxon>Bauhiniinae</taxon>
        <taxon>Bauhinia</taxon>
    </lineage>
</organism>
<protein>
    <submittedName>
        <fullName evidence="1">Uncharacterized protein</fullName>
    </submittedName>
</protein>
<proteinExistence type="predicted"/>
<sequence>MRRHSNQYILEQLKEKSCDTSQQIKPHELAEITGVSAQDLEGISCAWADIQVLCGSLPVRLSSFLGGWRRDVLIFVKMHEEAVIKWGYMSGTRFYTMAYMDGVRCIIKSIVKLLNEKGSSYHINGDELHKGGPGDFTIELKSTRKVQGELIIRKRHMIPVKVSKAAKKRIQLDVHRNL</sequence>
<gene>
    <name evidence="1" type="ORF">L6164_019879</name>
</gene>
<evidence type="ECO:0000313" key="1">
    <source>
        <dbReference type="EMBL" id="KAI4327413.1"/>
    </source>
</evidence>
<dbReference type="Proteomes" id="UP000828941">
    <property type="component" value="Chromosome 8"/>
</dbReference>
<name>A0ACB9MTM6_BAUVA</name>
<dbReference type="EMBL" id="CM039433">
    <property type="protein sequence ID" value="KAI4327413.1"/>
    <property type="molecule type" value="Genomic_DNA"/>
</dbReference>
<reference evidence="1 2" key="1">
    <citation type="journal article" date="2022" name="DNA Res.">
        <title>Chromosomal-level genome assembly of the orchid tree Bauhinia variegata (Leguminosae; Cercidoideae) supports the allotetraploid origin hypothesis of Bauhinia.</title>
        <authorList>
            <person name="Zhong Y."/>
            <person name="Chen Y."/>
            <person name="Zheng D."/>
            <person name="Pang J."/>
            <person name="Liu Y."/>
            <person name="Luo S."/>
            <person name="Meng S."/>
            <person name="Qian L."/>
            <person name="Wei D."/>
            <person name="Dai S."/>
            <person name="Zhou R."/>
        </authorList>
    </citation>
    <scope>NUCLEOTIDE SEQUENCE [LARGE SCALE GENOMIC DNA]</scope>
    <source>
        <strain evidence="1">BV-YZ2020</strain>
    </source>
</reference>
<keyword evidence="2" id="KW-1185">Reference proteome</keyword>
<evidence type="ECO:0000313" key="2">
    <source>
        <dbReference type="Proteomes" id="UP000828941"/>
    </source>
</evidence>